<keyword evidence="6" id="KW-1185">Reference proteome</keyword>
<sequence>MATTRKVIITCAPTGAIHTPSMSPHLPVTPDQIADAALAAAKEGAAILHLHARDPENGRPTQDPAVFERFLPRVKAGTDAVINLTTGGSPHMTVAERLKPAHYFQPEVASLNMGSMNFGLYPMLDRFKEFKHDWERKHLANSRDLVFKNTFADIEYILTSCGANGTRFEFECYDISHLYNLAHFVDRGLAKAPFFVQSVFGLLGGIGGHPEDLAHMKRTADRLFGDDFVWSILGAGRNQIPLATLGVAQGSNVRVGLEDSLWIAPGKLAESSAAQVRKIRQVIEGLSLEVATPQEARAMLALKGGDNVAF</sequence>
<dbReference type="Proteomes" id="UP000054977">
    <property type="component" value="Unassembled WGS sequence"/>
</dbReference>
<comment type="cofactor">
    <cofactor evidence="1">
        <name>Zn(2+)</name>
        <dbReference type="ChEBI" id="CHEBI:29105"/>
    </cofactor>
</comment>
<reference evidence="5" key="1">
    <citation type="submission" date="2016-01" db="EMBL/GenBank/DDBJ databases">
        <authorList>
            <person name="Peeters C."/>
        </authorList>
    </citation>
    <scope>NUCLEOTIDE SEQUENCE [LARGE SCALE GENOMIC DNA]</scope>
    <source>
        <strain evidence="5">LMG 22934</strain>
    </source>
</reference>
<keyword evidence="3" id="KW-0479">Metal-binding</keyword>
<dbReference type="EMBL" id="FCNW02000009">
    <property type="protein sequence ID" value="SAL35120.1"/>
    <property type="molecule type" value="Genomic_DNA"/>
</dbReference>
<comment type="caution">
    <text evidence="5">The sequence shown here is derived from an EMBL/GenBank/DDBJ whole genome shotgun (WGS) entry which is preliminary data.</text>
</comment>
<evidence type="ECO:0000256" key="3">
    <source>
        <dbReference type="ARBA" id="ARBA00022723"/>
    </source>
</evidence>
<evidence type="ECO:0000256" key="4">
    <source>
        <dbReference type="ARBA" id="ARBA00022833"/>
    </source>
</evidence>
<evidence type="ECO:0000256" key="1">
    <source>
        <dbReference type="ARBA" id="ARBA00001947"/>
    </source>
</evidence>
<name>A0A158GUG9_9BURK</name>
<organism evidence="5 6">
    <name type="scientific">Caballeronia humi</name>
    <dbReference type="NCBI Taxonomy" id="326474"/>
    <lineage>
        <taxon>Bacteria</taxon>
        <taxon>Pseudomonadati</taxon>
        <taxon>Pseudomonadota</taxon>
        <taxon>Betaproteobacteria</taxon>
        <taxon>Burkholderiales</taxon>
        <taxon>Burkholderiaceae</taxon>
        <taxon>Caballeronia</taxon>
    </lineage>
</organism>
<evidence type="ECO:0000256" key="2">
    <source>
        <dbReference type="ARBA" id="ARBA00022679"/>
    </source>
</evidence>
<evidence type="ECO:0000313" key="6">
    <source>
        <dbReference type="Proteomes" id="UP000054977"/>
    </source>
</evidence>
<dbReference type="Gene3D" id="3.20.20.70">
    <property type="entry name" value="Aldolase class I"/>
    <property type="match status" value="1"/>
</dbReference>
<dbReference type="AlphaFoldDB" id="A0A158GUG9"/>
<proteinExistence type="predicted"/>
<protein>
    <submittedName>
        <fullName evidence="5">PF05853 family protein</fullName>
    </submittedName>
</protein>
<keyword evidence="2" id="KW-0808">Transferase</keyword>
<dbReference type="InterPro" id="IPR013785">
    <property type="entry name" value="Aldolase_TIM"/>
</dbReference>
<gene>
    <name evidence="5" type="ORF">AWB65_02467</name>
</gene>
<dbReference type="STRING" id="326474.AWB65_02467"/>
<dbReference type="PANTHER" id="PTHR37418:SF2">
    <property type="entry name" value="3-KETO-5-AMINOHEXANOATE CLEAVAGE ENZYME"/>
    <property type="match status" value="1"/>
</dbReference>
<dbReference type="GO" id="GO:0043720">
    <property type="term" value="F:3-keto-5-aminohexanoate cleavage activity"/>
    <property type="evidence" value="ECO:0007669"/>
    <property type="project" value="InterPro"/>
</dbReference>
<dbReference type="PANTHER" id="PTHR37418">
    <property type="entry name" value="3-KETO-5-AMINOHEXANOATE CLEAVAGE ENZYME-RELATED"/>
    <property type="match status" value="1"/>
</dbReference>
<dbReference type="Pfam" id="PF05853">
    <property type="entry name" value="BKACE"/>
    <property type="match status" value="1"/>
</dbReference>
<keyword evidence="4" id="KW-0862">Zinc</keyword>
<evidence type="ECO:0000313" key="5">
    <source>
        <dbReference type="EMBL" id="SAL35120.1"/>
    </source>
</evidence>
<accession>A0A158GUG9</accession>
<dbReference type="OrthoDB" id="9155960at2"/>
<dbReference type="InterPro" id="IPR008567">
    <property type="entry name" value="BKACE"/>
</dbReference>
<dbReference type="GO" id="GO:0046872">
    <property type="term" value="F:metal ion binding"/>
    <property type="evidence" value="ECO:0007669"/>
    <property type="project" value="UniProtKB-KW"/>
</dbReference>
<dbReference type="RefSeq" id="WP_087667417.1">
    <property type="nucleotide sequence ID" value="NZ_FCNW02000009.1"/>
</dbReference>